<evidence type="ECO:0008006" key="4">
    <source>
        <dbReference type="Google" id="ProtNLM"/>
    </source>
</evidence>
<evidence type="ECO:0000313" key="2">
    <source>
        <dbReference type="EMBL" id="MEK9502880.1"/>
    </source>
</evidence>
<reference evidence="2 3" key="1">
    <citation type="submission" date="2024-02" db="EMBL/GenBank/DDBJ databases">
        <title>A novel Gemmatimonadota bacterium.</title>
        <authorList>
            <person name="Du Z.-J."/>
            <person name="Ye Y.-Q."/>
        </authorList>
    </citation>
    <scope>NUCLEOTIDE SEQUENCE [LARGE SCALE GENOMIC DNA]</scope>
    <source>
        <strain evidence="2 3">DH-20</strain>
    </source>
</reference>
<dbReference type="RefSeq" id="WP_405281751.1">
    <property type="nucleotide sequence ID" value="NZ_CP144380.1"/>
</dbReference>
<sequence>MRTLPMWGALLGAALILPVALEAQEPAAQTGATTVATAGTADPEQAELAFEREVFSYPAFSRRNPFKPLLASGEGGPRWEGMQLEGILYDADPQYSIAIVSSGRANAQADAGPDGSAGETARLRVGQRWGNIRVLAIHHDNILIEVEEFGLTEQRTMRLPARGEGGQR</sequence>
<dbReference type="EMBL" id="JBBHLI010000016">
    <property type="protein sequence ID" value="MEK9502880.1"/>
    <property type="molecule type" value="Genomic_DNA"/>
</dbReference>
<keyword evidence="1" id="KW-0732">Signal</keyword>
<organism evidence="2 3">
    <name type="scientific">Gaopeijia maritima</name>
    <dbReference type="NCBI Taxonomy" id="3119007"/>
    <lineage>
        <taxon>Bacteria</taxon>
        <taxon>Pseudomonadati</taxon>
        <taxon>Gemmatimonadota</taxon>
        <taxon>Longimicrobiia</taxon>
        <taxon>Gaopeijiales</taxon>
        <taxon>Gaopeijiaceae</taxon>
        <taxon>Gaopeijia</taxon>
    </lineage>
</organism>
<comment type="caution">
    <text evidence="2">The sequence shown here is derived from an EMBL/GenBank/DDBJ whole genome shotgun (WGS) entry which is preliminary data.</text>
</comment>
<gene>
    <name evidence="2" type="ORF">WI372_17930</name>
</gene>
<feature type="signal peptide" evidence="1">
    <location>
        <begin position="1"/>
        <end position="23"/>
    </location>
</feature>
<evidence type="ECO:0000313" key="3">
    <source>
        <dbReference type="Proteomes" id="UP001484239"/>
    </source>
</evidence>
<protein>
    <recommendedName>
        <fullName evidence="4">Pilus assembly protein PilP</fullName>
    </recommendedName>
</protein>
<keyword evidence="3" id="KW-1185">Reference proteome</keyword>
<evidence type="ECO:0000256" key="1">
    <source>
        <dbReference type="SAM" id="SignalP"/>
    </source>
</evidence>
<name>A0ABU9EHA8_9BACT</name>
<dbReference type="Proteomes" id="UP001484239">
    <property type="component" value="Unassembled WGS sequence"/>
</dbReference>
<feature type="chain" id="PRO_5047024776" description="Pilus assembly protein PilP" evidence="1">
    <location>
        <begin position="24"/>
        <end position="168"/>
    </location>
</feature>
<accession>A0ABU9EHA8</accession>
<proteinExistence type="predicted"/>